<dbReference type="InterPro" id="IPR011989">
    <property type="entry name" value="ARM-like"/>
</dbReference>
<dbReference type="VEuPathDB" id="MicrosporidiaDB:G9O61_00g000320"/>
<dbReference type="VEuPathDB" id="MicrosporidiaDB:NCER_102124"/>
<evidence type="ECO:0000313" key="2">
    <source>
        <dbReference type="Proteomes" id="UP000034350"/>
    </source>
</evidence>
<dbReference type="GeneID" id="36318858"/>
<dbReference type="VEuPathDB" id="MicrosporidiaDB:AAJ76_1300056077"/>
<sequence>MESLLYYILKNPSDAIINQIESLLDTQDGFEMFISLLNKNNVVAYSYMKMKAKDWINNPIRQNSIFKYKNMFYNLIEISTNQNFTLLCDFFEILFYNYFYWPDFINFLVSYKYPEKSFKVLNSCFYKFRKLHKSDKLFSEIIYCIEKTKVIFEQYYFTQQKSEIVYDINLLNIFYSLTFQDIHIFFEENIDKFISTLCFLFKKKELQGTICEIYNLFIMKYSDLLDFTKILGSVLISIDSFDYNKYSVLLNIIKKRNTEACIKFEDALVNAIKLGSILSDKEKEEMNNLEYSTNILNNIDVERGILIDLLLNITRTNDICGNTTFIPKLLSNPLTEESEIFLYTALKFTNVEIMKKCQIIINNADSDNYLSFAAFRYLLTIKEYFSCDIKYIERGHISAYLCCEMYTKYLQKIYPLEIQILKDTTQDSNIDINIISRLMLFLNGNIEDQFSCHLLNRIIKVDVNYMSNDLYLFLIDFCKLYIRNINSQLAFQYIFDIFGILITKGKLDDKIQYEKDFIYLINIITTEEIFGMYNPAFYLLSLVILHGTNDYSSILRIVSQNAIWTSKELLLSVICLTISLYKKKHMSEEQVNYIIDYLSRGNKYFPLLLSDNTTCYLQDSDDIEEYFILKSINITSKEEYIKIYKNAIEYFTNNFITKKNARRVIRSFLKGSVIVNDMMYKNIIEKNMSNLCFNNVPYSIYINFEI</sequence>
<dbReference type="AlphaFoldDB" id="A0A0F9WG87"/>
<dbReference type="Gene3D" id="1.25.10.10">
    <property type="entry name" value="Leucine-rich Repeat Variant"/>
    <property type="match status" value="1"/>
</dbReference>
<reference evidence="1 2" key="1">
    <citation type="journal article" date="2015" name="Environ. Microbiol.">
        <title>Genome analyses suggest the presence of polyploidy and recent human-driven expansions in eight global populations of the honeybee pathogen Nosema ceranae.</title>
        <authorList>
            <person name="Pelin A."/>
            <person name="Selman M."/>
            <person name="Aris-Brosou S."/>
            <person name="Farinelli L."/>
            <person name="Corradi N."/>
        </authorList>
    </citation>
    <scope>NUCLEOTIDE SEQUENCE [LARGE SCALE GENOMIC DNA]</scope>
    <source>
        <strain evidence="1 2">PA08 1199</strain>
    </source>
</reference>
<protein>
    <submittedName>
        <fullName evidence="1">Cas cse chromosome segregation protein</fullName>
    </submittedName>
</protein>
<dbReference type="OrthoDB" id="2189043at2759"/>
<organism evidence="1 2">
    <name type="scientific">Vairimorpha ceranae</name>
    <dbReference type="NCBI Taxonomy" id="40302"/>
    <lineage>
        <taxon>Eukaryota</taxon>
        <taxon>Fungi</taxon>
        <taxon>Fungi incertae sedis</taxon>
        <taxon>Microsporidia</taxon>
        <taxon>Nosematidae</taxon>
        <taxon>Vairimorpha</taxon>
    </lineage>
</organism>
<comment type="caution">
    <text evidence="1">The sequence shown here is derived from an EMBL/GenBank/DDBJ whole genome shotgun (WGS) entry which is preliminary data.</text>
</comment>
<gene>
    <name evidence="1" type="ORF">AAJ76_1300056077</name>
</gene>
<dbReference type="OMA" id="YSLVYQD"/>
<dbReference type="EMBL" id="JPQZ01000013">
    <property type="protein sequence ID" value="KKO75750.1"/>
    <property type="molecule type" value="Genomic_DNA"/>
</dbReference>
<accession>A0A0F9WG87</accession>
<proteinExistence type="predicted"/>
<evidence type="ECO:0000313" key="1">
    <source>
        <dbReference type="EMBL" id="KKO75750.1"/>
    </source>
</evidence>
<keyword evidence="2" id="KW-1185">Reference proteome</keyword>
<dbReference type="RefSeq" id="XP_024331492.1">
    <property type="nucleotide sequence ID" value="XM_024473956.1"/>
</dbReference>
<name>A0A0F9WG87_9MICR</name>
<dbReference type="Proteomes" id="UP000034350">
    <property type="component" value="Unassembled WGS sequence"/>
</dbReference>